<dbReference type="RefSeq" id="WP_168914241.1">
    <property type="nucleotide sequence ID" value="NZ_JABACI010000005.1"/>
</dbReference>
<organism evidence="2 3">
    <name type="scientific">Microbacterium salsuginis</name>
    <dbReference type="NCBI Taxonomy" id="2722803"/>
    <lineage>
        <taxon>Bacteria</taxon>
        <taxon>Bacillati</taxon>
        <taxon>Actinomycetota</taxon>
        <taxon>Actinomycetes</taxon>
        <taxon>Micrococcales</taxon>
        <taxon>Microbacteriaceae</taxon>
        <taxon>Microbacterium</taxon>
    </lineage>
</organism>
<feature type="transmembrane region" description="Helical" evidence="1">
    <location>
        <begin position="27"/>
        <end position="50"/>
    </location>
</feature>
<reference evidence="2 3" key="1">
    <citation type="submission" date="2020-04" db="EMBL/GenBank/DDBJ databases">
        <title>CFH 90308 Microbacterium sp.</title>
        <authorList>
            <person name="Nie G."/>
            <person name="Ming H."/>
            <person name="Xia T."/>
        </authorList>
    </citation>
    <scope>NUCLEOTIDE SEQUENCE [LARGE SCALE GENOMIC DNA]</scope>
    <source>
        <strain evidence="2 3">CFH 90308</strain>
    </source>
</reference>
<accession>A0ABX1KGU1</accession>
<sequence length="139" mass="14954">MTDYAPTSEADATSTAGRRPWFLRGPFWQSVLGQALGTVLGGYLAVTLALAAQGLTQFTGWKLVGQTALVIGVILFGIGVLMIFAVGLGAVTWPLRKRLADRPLLKLLFETAMILVPIGGTMLLVVWGGKWIIDQILAW</sequence>
<keyword evidence="3" id="KW-1185">Reference proteome</keyword>
<evidence type="ECO:0000313" key="2">
    <source>
        <dbReference type="EMBL" id="NLP85775.1"/>
    </source>
</evidence>
<protein>
    <submittedName>
        <fullName evidence="2">Uncharacterized protein</fullName>
    </submittedName>
</protein>
<keyword evidence="1" id="KW-0812">Transmembrane</keyword>
<dbReference type="Proteomes" id="UP001429745">
    <property type="component" value="Unassembled WGS sequence"/>
</dbReference>
<evidence type="ECO:0000256" key="1">
    <source>
        <dbReference type="SAM" id="Phobius"/>
    </source>
</evidence>
<keyword evidence="1" id="KW-0472">Membrane</keyword>
<keyword evidence="1" id="KW-1133">Transmembrane helix</keyword>
<feature type="transmembrane region" description="Helical" evidence="1">
    <location>
        <begin position="107"/>
        <end position="133"/>
    </location>
</feature>
<gene>
    <name evidence="2" type="ORF">HF576_18225</name>
</gene>
<name>A0ABX1KGU1_9MICO</name>
<dbReference type="EMBL" id="JABACI010000005">
    <property type="protein sequence ID" value="NLP85775.1"/>
    <property type="molecule type" value="Genomic_DNA"/>
</dbReference>
<evidence type="ECO:0000313" key="3">
    <source>
        <dbReference type="Proteomes" id="UP001429745"/>
    </source>
</evidence>
<proteinExistence type="predicted"/>
<feature type="transmembrane region" description="Helical" evidence="1">
    <location>
        <begin position="70"/>
        <end position="95"/>
    </location>
</feature>
<comment type="caution">
    <text evidence="2">The sequence shown here is derived from an EMBL/GenBank/DDBJ whole genome shotgun (WGS) entry which is preliminary data.</text>
</comment>